<gene>
    <name evidence="3" type="ORF">DJ013_07160</name>
</gene>
<dbReference type="AlphaFoldDB" id="A0A2Z4G9P3"/>
<accession>A0A2Z4G9P3</accession>
<feature type="domain" description="DUF6923" evidence="2">
    <location>
        <begin position="48"/>
        <end position="233"/>
    </location>
</feature>
<dbReference type="Pfam" id="PF19081">
    <property type="entry name" value="Ig_7"/>
    <property type="match status" value="1"/>
</dbReference>
<reference evidence="3 4" key="1">
    <citation type="submission" date="2018-05" db="EMBL/GenBank/DDBJ databases">
        <title>Complete genome sequence of Arcticibacterium luteifluviistationis SM1504T, a cytophagaceae bacterium isolated from Arctic surface seawater.</title>
        <authorList>
            <person name="Li Y."/>
            <person name="Qin Q.-L."/>
        </authorList>
    </citation>
    <scope>NUCLEOTIDE SEQUENCE [LARGE SCALE GENOMIC DNA]</scope>
    <source>
        <strain evidence="3 4">SM1504</strain>
    </source>
</reference>
<evidence type="ECO:0000259" key="1">
    <source>
        <dbReference type="Pfam" id="PF19081"/>
    </source>
</evidence>
<dbReference type="Pfam" id="PF21959">
    <property type="entry name" value="DUF6923"/>
    <property type="match status" value="1"/>
</dbReference>
<dbReference type="InterPro" id="IPR044023">
    <property type="entry name" value="Ig_7"/>
</dbReference>
<dbReference type="SUPFAM" id="SSF63825">
    <property type="entry name" value="YWTD domain"/>
    <property type="match status" value="1"/>
</dbReference>
<dbReference type="Proteomes" id="UP000249873">
    <property type="component" value="Chromosome"/>
</dbReference>
<evidence type="ECO:0000259" key="2">
    <source>
        <dbReference type="Pfam" id="PF21959"/>
    </source>
</evidence>
<name>A0A2Z4G9P3_9BACT</name>
<dbReference type="KEGG" id="als:DJ013_07160"/>
<sequence length="734" mass="76109">MFSQAVTPFTCESFAYLFQNSPTDIIQVDLQTGNTTEVASNLFGEDVSAGYNRADNFIYLNGKKTGNLYKVDKNWNYTTYNLGINTGLYNADIDANGIMYMYKGNSTSIIRYDLNVDPPAQISSLTTTKTGIADYAFNPIDGFLYGVDSRGRVYQFNPATGARTLTTTVTDLDRQTYGAVYFDANGTLYLNGNSNGKIFTVSHSTLTTGSPSNAVFFSQATKSGTNDGARCVTAPLCKVGDTAPNLSSTSISNDCGETSVNLGTISADNTPDGTVLTWHSGTPPSNGNKLSDLNITSSGTYYATFYDAENDCYSASNTSFTVTIVAVPTIPTALSASPSSICEGGSSNLTGTCSLGTINWYQNNTSGTLVGTGSPLSVSPSSTTNYVATCKSTSPNCESSPSSAITITVNPKPTPPSITAGNTQICLGNSTKLTATGCSGTVTWSSGDTGASVTVSPGVTTDYTATCTNTTTSCVSTNSNTVTVTVVPSSGVTISIDKNTICAGETINLLMSNCTGIISWFEVGNPVPIGNTASLSQNPSSTTAYNALCDASQAAYCSSSSSNIDVIVNAVSSAPSISITGNSTICTGETTTLAATGCAGTVSWSNSQTGTSITVSPSVSPTTYTATCTVNGCTSPSSTGVDVTVNPIPDAPSGISPVNICSGDSSPLNGTCSGTSTLTWYESALALPPIILPLVQIQLRAVLVQIQIPLRLRLFQVLELLSPLTKTLFVLERQ</sequence>
<proteinExistence type="predicted"/>
<keyword evidence="4" id="KW-1185">Reference proteome</keyword>
<dbReference type="OrthoDB" id="1204817at2"/>
<dbReference type="EMBL" id="CP029480">
    <property type="protein sequence ID" value="AWV97959.1"/>
    <property type="molecule type" value="Genomic_DNA"/>
</dbReference>
<dbReference type="InterPro" id="IPR054215">
    <property type="entry name" value="DUF6923"/>
</dbReference>
<evidence type="ECO:0000313" key="4">
    <source>
        <dbReference type="Proteomes" id="UP000249873"/>
    </source>
</evidence>
<evidence type="ECO:0000313" key="3">
    <source>
        <dbReference type="EMBL" id="AWV97959.1"/>
    </source>
</evidence>
<protein>
    <submittedName>
        <fullName evidence="3">Uncharacterized protein</fullName>
    </submittedName>
</protein>
<feature type="domain" description="Ig-like" evidence="1">
    <location>
        <begin position="328"/>
        <end position="411"/>
    </location>
</feature>
<organism evidence="3 4">
    <name type="scientific">Arcticibacterium luteifluviistationis</name>
    <dbReference type="NCBI Taxonomy" id="1784714"/>
    <lineage>
        <taxon>Bacteria</taxon>
        <taxon>Pseudomonadati</taxon>
        <taxon>Bacteroidota</taxon>
        <taxon>Cytophagia</taxon>
        <taxon>Cytophagales</taxon>
        <taxon>Leadbetterellaceae</taxon>
        <taxon>Arcticibacterium</taxon>
    </lineage>
</organism>